<dbReference type="PANTHER" id="PTHR43775">
    <property type="entry name" value="FATTY ACID SYNTHASE"/>
    <property type="match status" value="1"/>
</dbReference>
<protein>
    <submittedName>
        <fullName evidence="6">Polyketide synthase 13</fullName>
    </submittedName>
</protein>
<dbReference type="AlphaFoldDB" id="A0A1G6UJ47"/>
<dbReference type="SMART" id="SM00823">
    <property type="entry name" value="PKS_PP"/>
    <property type="match status" value="1"/>
</dbReference>
<evidence type="ECO:0000256" key="2">
    <source>
        <dbReference type="ARBA" id="ARBA00022553"/>
    </source>
</evidence>
<dbReference type="GO" id="GO:0004312">
    <property type="term" value="F:fatty acid synthase activity"/>
    <property type="evidence" value="ECO:0007669"/>
    <property type="project" value="TreeGrafter"/>
</dbReference>
<accession>A0A1G6UJ47</accession>
<proteinExistence type="predicted"/>
<dbReference type="EMBL" id="FNAB01000004">
    <property type="protein sequence ID" value="SDD41274.1"/>
    <property type="molecule type" value="Genomic_DNA"/>
</dbReference>
<dbReference type="SMART" id="SM00824">
    <property type="entry name" value="PKS_TE"/>
    <property type="match status" value="1"/>
</dbReference>
<dbReference type="GO" id="GO:0031177">
    <property type="term" value="F:phosphopantetheine binding"/>
    <property type="evidence" value="ECO:0007669"/>
    <property type="project" value="InterPro"/>
</dbReference>
<evidence type="ECO:0000313" key="6">
    <source>
        <dbReference type="EMBL" id="SDD41274.1"/>
    </source>
</evidence>
<dbReference type="InterPro" id="IPR029058">
    <property type="entry name" value="AB_hydrolase_fold"/>
</dbReference>
<evidence type="ECO:0000256" key="3">
    <source>
        <dbReference type="ARBA" id="ARBA00023268"/>
    </source>
</evidence>
<feature type="region of interest" description="Disordered" evidence="4">
    <location>
        <begin position="1"/>
        <end position="36"/>
    </location>
</feature>
<dbReference type="SUPFAM" id="SSF47336">
    <property type="entry name" value="ACP-like"/>
    <property type="match status" value="1"/>
</dbReference>
<dbReference type="InterPro" id="IPR009081">
    <property type="entry name" value="PP-bd_ACP"/>
</dbReference>
<dbReference type="GO" id="GO:0005886">
    <property type="term" value="C:plasma membrane"/>
    <property type="evidence" value="ECO:0007669"/>
    <property type="project" value="TreeGrafter"/>
</dbReference>
<evidence type="ECO:0000313" key="7">
    <source>
        <dbReference type="Proteomes" id="UP000199417"/>
    </source>
</evidence>
<keyword evidence="2" id="KW-0597">Phosphoprotein</keyword>
<dbReference type="Pfam" id="PF00550">
    <property type="entry name" value="PP-binding"/>
    <property type="match status" value="1"/>
</dbReference>
<name>A0A1G6UJ47_9NOCA</name>
<dbReference type="PANTHER" id="PTHR43775:SF37">
    <property type="entry name" value="SI:DKEY-61P9.11"/>
    <property type="match status" value="1"/>
</dbReference>
<dbReference type="InterPro" id="IPR020802">
    <property type="entry name" value="TesA-like"/>
</dbReference>
<dbReference type="Gene3D" id="1.10.1200.10">
    <property type="entry name" value="ACP-like"/>
    <property type="match status" value="1"/>
</dbReference>
<dbReference type="SUPFAM" id="SSF53474">
    <property type="entry name" value="alpha/beta-Hydrolases"/>
    <property type="match status" value="1"/>
</dbReference>
<dbReference type="InterPro" id="IPR020806">
    <property type="entry name" value="PKS_PP-bd"/>
</dbReference>
<gene>
    <name evidence="6" type="ORF">SAMN05444580_104207</name>
</gene>
<dbReference type="InterPro" id="IPR001031">
    <property type="entry name" value="Thioesterase"/>
</dbReference>
<dbReference type="GO" id="GO:0006633">
    <property type="term" value="P:fatty acid biosynthetic process"/>
    <property type="evidence" value="ECO:0007669"/>
    <property type="project" value="TreeGrafter"/>
</dbReference>
<evidence type="ECO:0000256" key="4">
    <source>
        <dbReference type="SAM" id="MobiDB-lite"/>
    </source>
</evidence>
<feature type="compositionally biased region" description="Polar residues" evidence="4">
    <location>
        <begin position="1"/>
        <end position="10"/>
    </location>
</feature>
<reference evidence="6 7" key="1">
    <citation type="submission" date="2016-10" db="EMBL/GenBank/DDBJ databases">
        <authorList>
            <person name="de Groot N.N."/>
        </authorList>
    </citation>
    <scope>NUCLEOTIDE SEQUENCE [LARGE SCALE GENOMIC DNA]</scope>
    <source>
        <strain evidence="6 7">JCM 11308</strain>
    </source>
</reference>
<organism evidence="6 7">
    <name type="scientific">Rhodococcus tukisamuensis</name>
    <dbReference type="NCBI Taxonomy" id="168276"/>
    <lineage>
        <taxon>Bacteria</taxon>
        <taxon>Bacillati</taxon>
        <taxon>Actinomycetota</taxon>
        <taxon>Actinomycetes</taxon>
        <taxon>Mycobacteriales</taxon>
        <taxon>Nocardiaceae</taxon>
        <taxon>Rhodococcus</taxon>
    </lineage>
</organism>
<keyword evidence="3" id="KW-0511">Multifunctional enzyme</keyword>
<keyword evidence="7" id="KW-1185">Reference proteome</keyword>
<evidence type="ECO:0000259" key="5">
    <source>
        <dbReference type="PROSITE" id="PS50075"/>
    </source>
</evidence>
<keyword evidence="1" id="KW-0596">Phosphopantetheine</keyword>
<dbReference type="PROSITE" id="PS50075">
    <property type="entry name" value="CARRIER"/>
    <property type="match status" value="1"/>
</dbReference>
<dbReference type="Proteomes" id="UP000199417">
    <property type="component" value="Unassembled WGS sequence"/>
</dbReference>
<dbReference type="Pfam" id="PF00975">
    <property type="entry name" value="Thioesterase"/>
    <property type="match status" value="1"/>
</dbReference>
<evidence type="ECO:0000256" key="1">
    <source>
        <dbReference type="ARBA" id="ARBA00022450"/>
    </source>
</evidence>
<feature type="domain" description="Carrier" evidence="5">
    <location>
        <begin position="177"/>
        <end position="251"/>
    </location>
</feature>
<dbReference type="GO" id="GO:0071770">
    <property type="term" value="P:DIM/DIP cell wall layer assembly"/>
    <property type="evidence" value="ECO:0007669"/>
    <property type="project" value="TreeGrafter"/>
</dbReference>
<dbReference type="InterPro" id="IPR050091">
    <property type="entry name" value="PKS_NRPS_Biosynth_Enz"/>
</dbReference>
<dbReference type="STRING" id="168276.SAMN05444580_104207"/>
<dbReference type="InterPro" id="IPR036736">
    <property type="entry name" value="ACP-like_sf"/>
</dbReference>
<sequence length="650" mass="69490">MTNGQLTSEDGAQAGTARADRGTAHAPESPGCAVSPDRAVASGARVALPDGRHAWELPASAVSDFEDLATTVAAQVLPQASVVASVCHGDVPSAGTLSVTMLRHPGGAAVQVHCRSEDTTSVVVNAAGFALLCEAVVSSGEEIPEPVVAVTATSTVVEELPEVVDILGDRWDPTGSQTIDDRLTLIVAESMGYAAEDLPAEIPLIELGLDSLMAVRIKNRVEYEFDIPQLQLAAVKDASLHDVAQYLRYAVENRDEVAALAAKQQLEREDVQVAAPEPVAEDVPAGSGDIDVPPRDAAERLAFATWAVVTGRSAKSIFATLPILDDVTAEKLAARLTERAGGDITVDDVLDAETIEQLAESVRRHLEDGLRIDGLVRTLRPRVEGSNAVPVFVFHPAGGSTVAYEPLLKRLPAHTPMFGLERVEGPLEVRAEEYVPLLRKIQGDGPFVLYGWSFGGALAYAVAKRLRQEGADVRIVGLIDTVLPGEKVEDTPEEVKARWQRYAAFAKKTYNVDAPLPYDQLAAAGSDEEQIKILMDLLRMSGAKIPAGIIEHQRTSWLDNRAIPATDLDEAYDGNVVLYMAETYLDDQIALEPAFGTRRPDGGWGGAVKNLEIVHVGCDHIQIVDEPYIATVGADLTNKLAAIEGTSSIR</sequence>
<dbReference type="Gene3D" id="3.40.50.1820">
    <property type="entry name" value="alpha/beta hydrolase"/>
    <property type="match status" value="1"/>
</dbReference>
<dbReference type="GO" id="GO:0005737">
    <property type="term" value="C:cytoplasm"/>
    <property type="evidence" value="ECO:0007669"/>
    <property type="project" value="TreeGrafter"/>
</dbReference>